<dbReference type="PANTHER" id="PTHR31719">
    <property type="entry name" value="NAC TRANSCRIPTION FACTOR 56"/>
    <property type="match status" value="1"/>
</dbReference>
<dbReference type="InterPro" id="IPR003441">
    <property type="entry name" value="NAC-dom"/>
</dbReference>
<dbReference type="GO" id="GO:0006355">
    <property type="term" value="P:regulation of DNA-templated transcription"/>
    <property type="evidence" value="ECO:0007669"/>
    <property type="project" value="InterPro"/>
</dbReference>
<keyword evidence="1" id="KW-0805">Transcription regulation</keyword>
<dbReference type="SUPFAM" id="SSF101941">
    <property type="entry name" value="NAC domain"/>
    <property type="match status" value="1"/>
</dbReference>
<evidence type="ECO:0000256" key="4">
    <source>
        <dbReference type="ARBA" id="ARBA00023242"/>
    </source>
</evidence>
<dbReference type="GO" id="GO:0003677">
    <property type="term" value="F:DNA binding"/>
    <property type="evidence" value="ECO:0007669"/>
    <property type="project" value="UniProtKB-KW"/>
</dbReference>
<evidence type="ECO:0000313" key="6">
    <source>
        <dbReference type="Proteomes" id="UP000504607"/>
    </source>
</evidence>
<proteinExistence type="predicted"/>
<dbReference type="Gene3D" id="2.170.150.80">
    <property type="entry name" value="NAC domain"/>
    <property type="match status" value="1"/>
</dbReference>
<dbReference type="PROSITE" id="PS51005">
    <property type="entry name" value="NAC"/>
    <property type="match status" value="1"/>
</dbReference>
<reference evidence="7" key="1">
    <citation type="submission" date="2025-08" db="UniProtKB">
        <authorList>
            <consortium name="RefSeq"/>
        </authorList>
    </citation>
    <scope>IDENTIFICATION</scope>
</reference>
<accession>A0A6I9RIF7</accession>
<dbReference type="Proteomes" id="UP000504607">
    <property type="component" value="Chromosome 7"/>
</dbReference>
<evidence type="ECO:0000256" key="3">
    <source>
        <dbReference type="ARBA" id="ARBA00023163"/>
    </source>
</evidence>
<name>A0A6I9RIF7_ELAGV</name>
<keyword evidence="4" id="KW-0539">Nucleus</keyword>
<dbReference type="AlphaFoldDB" id="A0A6I9RIF7"/>
<dbReference type="InterPro" id="IPR036093">
    <property type="entry name" value="NAC_dom_sf"/>
</dbReference>
<organism evidence="6 7">
    <name type="scientific">Elaeis guineensis var. tenera</name>
    <name type="common">Oil palm</name>
    <dbReference type="NCBI Taxonomy" id="51953"/>
    <lineage>
        <taxon>Eukaryota</taxon>
        <taxon>Viridiplantae</taxon>
        <taxon>Streptophyta</taxon>
        <taxon>Embryophyta</taxon>
        <taxon>Tracheophyta</taxon>
        <taxon>Spermatophyta</taxon>
        <taxon>Magnoliopsida</taxon>
        <taxon>Liliopsida</taxon>
        <taxon>Arecaceae</taxon>
        <taxon>Arecoideae</taxon>
        <taxon>Cocoseae</taxon>
        <taxon>Elaeidinae</taxon>
        <taxon>Elaeis</taxon>
    </lineage>
</organism>
<keyword evidence="2" id="KW-0238">DNA-binding</keyword>
<keyword evidence="6" id="KW-1185">Reference proteome</keyword>
<evidence type="ECO:0000259" key="5">
    <source>
        <dbReference type="PROSITE" id="PS51005"/>
    </source>
</evidence>
<keyword evidence="3" id="KW-0804">Transcription</keyword>
<feature type="domain" description="NAC" evidence="5">
    <location>
        <begin position="31"/>
        <end position="175"/>
    </location>
</feature>
<dbReference type="InParanoid" id="A0A6I9RIF7"/>
<evidence type="ECO:0000256" key="2">
    <source>
        <dbReference type="ARBA" id="ARBA00023125"/>
    </source>
</evidence>
<dbReference type="OrthoDB" id="910810at2759"/>
<dbReference type="PANTHER" id="PTHR31719:SF179">
    <property type="entry name" value="OS08G0148400 PROTEIN"/>
    <property type="match status" value="1"/>
</dbReference>
<evidence type="ECO:0000313" key="7">
    <source>
        <dbReference type="RefSeq" id="XP_010927035.1"/>
    </source>
</evidence>
<evidence type="ECO:0000256" key="1">
    <source>
        <dbReference type="ARBA" id="ARBA00023015"/>
    </source>
</evidence>
<protein>
    <submittedName>
        <fullName evidence="7">NAC transcription factor 32-like</fullName>
    </submittedName>
</protein>
<dbReference type="RefSeq" id="XP_010927035.1">
    <property type="nucleotide sequence ID" value="XM_010928733.3"/>
</dbReference>
<dbReference type="Pfam" id="PF02365">
    <property type="entry name" value="NAM"/>
    <property type="match status" value="1"/>
</dbReference>
<gene>
    <name evidence="7" type="primary">LOC105049161</name>
</gene>
<sequence>MELLAPDQISEEETKMEAEWQSYSRYWPPPYPPGVRFTPTDEELVKYYLTPKVRRQKLPYDSFVEDDLYQYHPQELAEKYNASMEEEGNWYIFTQRIRKYANGGRPNRSAGLGYWKATSSDQKILDREGKKIGYKKSLVYHEGKQPYGEKTGWVMQEYKIDESQKPIKAKSMVVS</sequence>